<feature type="transmembrane region" description="Helical" evidence="1">
    <location>
        <begin position="98"/>
        <end position="119"/>
    </location>
</feature>
<sequence length="147" mass="16825">MYGKILKYGETGRIKLVRLGRKGAGRFERPVHEVWKINGRISDLKKPILHDSHPDIAQFLDRIDRYSTVSASHLLSSGHEFIWWHPAAYPAAKFFLNYFLKLGFLDGMPGLIMAMMMSFHSFLTRAKLFGAAVGRRNNIVSPDRDYA</sequence>
<evidence type="ECO:0000313" key="2">
    <source>
        <dbReference type="EMBL" id="OGG03750.1"/>
    </source>
</evidence>
<evidence type="ECO:0000256" key="1">
    <source>
        <dbReference type="SAM" id="Phobius"/>
    </source>
</evidence>
<dbReference type="Proteomes" id="UP000178448">
    <property type="component" value="Unassembled WGS sequence"/>
</dbReference>
<proteinExistence type="predicted"/>
<reference evidence="2 3" key="1">
    <citation type="journal article" date="2016" name="Nat. Commun.">
        <title>Thousands of microbial genomes shed light on interconnected biogeochemical processes in an aquifer system.</title>
        <authorList>
            <person name="Anantharaman K."/>
            <person name="Brown C.T."/>
            <person name="Hug L.A."/>
            <person name="Sharon I."/>
            <person name="Castelle C.J."/>
            <person name="Probst A.J."/>
            <person name="Thomas B.C."/>
            <person name="Singh A."/>
            <person name="Wilkins M.J."/>
            <person name="Karaoz U."/>
            <person name="Brodie E.L."/>
            <person name="Williams K.H."/>
            <person name="Hubbard S.S."/>
            <person name="Banfield J.F."/>
        </authorList>
    </citation>
    <scope>NUCLEOTIDE SEQUENCE [LARGE SCALE GENOMIC DNA]</scope>
</reference>
<accession>A0A1F5YU62</accession>
<evidence type="ECO:0000313" key="3">
    <source>
        <dbReference type="Proteomes" id="UP000178448"/>
    </source>
</evidence>
<dbReference type="EMBL" id="MFJD01000006">
    <property type="protein sequence ID" value="OGG03750.1"/>
    <property type="molecule type" value="Genomic_DNA"/>
</dbReference>
<name>A0A1F5YU62_9BACT</name>
<comment type="caution">
    <text evidence="2">The sequence shown here is derived from an EMBL/GenBank/DDBJ whole genome shotgun (WGS) entry which is preliminary data.</text>
</comment>
<dbReference type="AlphaFoldDB" id="A0A1F5YU62"/>
<evidence type="ECO:0008006" key="4">
    <source>
        <dbReference type="Google" id="ProtNLM"/>
    </source>
</evidence>
<organism evidence="2 3">
    <name type="scientific">Candidatus Gottesmanbacteria bacterium RBG_16_52_11</name>
    <dbReference type="NCBI Taxonomy" id="1798374"/>
    <lineage>
        <taxon>Bacteria</taxon>
        <taxon>Candidatus Gottesmaniibacteriota</taxon>
    </lineage>
</organism>
<gene>
    <name evidence="2" type="ORF">A2Z33_04655</name>
</gene>
<keyword evidence="1" id="KW-1133">Transmembrane helix</keyword>
<keyword evidence="1" id="KW-0812">Transmembrane</keyword>
<keyword evidence="1" id="KW-0472">Membrane</keyword>
<protein>
    <recommendedName>
        <fullName evidence="4">Glycosyltransferase 2-like domain-containing protein</fullName>
    </recommendedName>
</protein>
<dbReference type="STRING" id="1798374.A2Z33_04655"/>